<accession>A0A4S4E150</accession>
<keyword evidence="3" id="KW-1185">Reference proteome</keyword>
<organism evidence="2 3">
    <name type="scientific">Camellia sinensis var. sinensis</name>
    <name type="common">China tea</name>
    <dbReference type="NCBI Taxonomy" id="542762"/>
    <lineage>
        <taxon>Eukaryota</taxon>
        <taxon>Viridiplantae</taxon>
        <taxon>Streptophyta</taxon>
        <taxon>Embryophyta</taxon>
        <taxon>Tracheophyta</taxon>
        <taxon>Spermatophyta</taxon>
        <taxon>Magnoliopsida</taxon>
        <taxon>eudicotyledons</taxon>
        <taxon>Gunneridae</taxon>
        <taxon>Pentapetalae</taxon>
        <taxon>asterids</taxon>
        <taxon>Ericales</taxon>
        <taxon>Theaceae</taxon>
        <taxon>Camellia</taxon>
    </lineage>
</organism>
<evidence type="ECO:0000256" key="1">
    <source>
        <dbReference type="SAM" id="MobiDB-lite"/>
    </source>
</evidence>
<name>A0A4S4E150_CAMSN</name>
<evidence type="ECO:0000313" key="2">
    <source>
        <dbReference type="EMBL" id="THG09532.1"/>
    </source>
</evidence>
<reference evidence="2 3" key="1">
    <citation type="journal article" date="2018" name="Proc. Natl. Acad. Sci. U.S.A.">
        <title>Draft genome sequence of Camellia sinensis var. sinensis provides insights into the evolution of the tea genome and tea quality.</title>
        <authorList>
            <person name="Wei C."/>
            <person name="Yang H."/>
            <person name="Wang S."/>
            <person name="Zhao J."/>
            <person name="Liu C."/>
            <person name="Gao L."/>
            <person name="Xia E."/>
            <person name="Lu Y."/>
            <person name="Tai Y."/>
            <person name="She G."/>
            <person name="Sun J."/>
            <person name="Cao H."/>
            <person name="Tong W."/>
            <person name="Gao Q."/>
            <person name="Li Y."/>
            <person name="Deng W."/>
            <person name="Jiang X."/>
            <person name="Wang W."/>
            <person name="Chen Q."/>
            <person name="Zhang S."/>
            <person name="Li H."/>
            <person name="Wu J."/>
            <person name="Wang P."/>
            <person name="Li P."/>
            <person name="Shi C."/>
            <person name="Zheng F."/>
            <person name="Jian J."/>
            <person name="Huang B."/>
            <person name="Shan D."/>
            <person name="Shi M."/>
            <person name="Fang C."/>
            <person name="Yue Y."/>
            <person name="Li F."/>
            <person name="Li D."/>
            <person name="Wei S."/>
            <person name="Han B."/>
            <person name="Jiang C."/>
            <person name="Yin Y."/>
            <person name="Xia T."/>
            <person name="Zhang Z."/>
            <person name="Bennetzen J.L."/>
            <person name="Zhao S."/>
            <person name="Wan X."/>
        </authorList>
    </citation>
    <scope>NUCLEOTIDE SEQUENCE [LARGE SCALE GENOMIC DNA]</scope>
    <source>
        <strain evidence="3">cv. Shuchazao</strain>
        <tissue evidence="2">Leaf</tissue>
    </source>
</reference>
<gene>
    <name evidence="2" type="ORF">TEA_011309</name>
</gene>
<dbReference type="AlphaFoldDB" id="A0A4S4E150"/>
<sequence length="305" mass="34498">MFRSQIEHTKCDKLVEVQGLFKLQPIGKVEMEMIKNLGLFNLEAMPIHTEVYLLNGREVPGWYSNKSIGSPISFIVPSPHNLRIRGLNVCSVYALFYGEEANKACPGDRHQPLLHVEISTRSKSLNLKYGPTCIGFPETNEDMIWLSHWSVGNQLEGGDEVNVSVTVGTVFELKEFGVDVVYEEEQNQASAQDKAYPFNCPESLHLVRTGTYILSNQALSKDYIFAPLPCSGWHKYVLQASTKTTDVEEEEEEEEEEERRQQQQQQKHHKSDQMGKVVGMGNKYGDGSRRGPKAVVSTSYIVRIK</sequence>
<feature type="region of interest" description="Disordered" evidence="1">
    <location>
        <begin position="244"/>
        <end position="305"/>
    </location>
</feature>
<feature type="compositionally biased region" description="Acidic residues" evidence="1">
    <location>
        <begin position="247"/>
        <end position="257"/>
    </location>
</feature>
<evidence type="ECO:0000313" key="3">
    <source>
        <dbReference type="Proteomes" id="UP000306102"/>
    </source>
</evidence>
<dbReference type="EMBL" id="SDRB02008446">
    <property type="protein sequence ID" value="THG09532.1"/>
    <property type="molecule type" value="Genomic_DNA"/>
</dbReference>
<protein>
    <submittedName>
        <fullName evidence="2">Uncharacterized protein</fullName>
    </submittedName>
</protein>
<proteinExistence type="predicted"/>
<dbReference type="Proteomes" id="UP000306102">
    <property type="component" value="Unassembled WGS sequence"/>
</dbReference>
<feature type="compositionally biased region" description="Polar residues" evidence="1">
    <location>
        <begin position="296"/>
        <end position="305"/>
    </location>
</feature>
<comment type="caution">
    <text evidence="2">The sequence shown here is derived from an EMBL/GenBank/DDBJ whole genome shotgun (WGS) entry which is preliminary data.</text>
</comment>